<comment type="caution">
    <text evidence="2">The sequence shown here is derived from an EMBL/GenBank/DDBJ whole genome shotgun (WGS) entry which is preliminary data.</text>
</comment>
<dbReference type="Pfam" id="PF03961">
    <property type="entry name" value="FapA"/>
    <property type="match status" value="2"/>
</dbReference>
<proteinExistence type="predicted"/>
<dbReference type="RefSeq" id="WP_166638058.1">
    <property type="nucleotide sequence ID" value="NZ_SNWX01000030.1"/>
</dbReference>
<dbReference type="Proteomes" id="UP000295064">
    <property type="component" value="Unassembled WGS sequence"/>
</dbReference>
<dbReference type="InterPro" id="IPR005646">
    <property type="entry name" value="FapA"/>
</dbReference>
<dbReference type="AlphaFoldDB" id="A0A4R6LGC4"/>
<feature type="domain" description="Flagellar Assembly Protein A N-terminal region" evidence="1">
    <location>
        <begin position="74"/>
        <end position="253"/>
    </location>
</feature>
<dbReference type="PANTHER" id="PTHR38032">
    <property type="entry name" value="POLYMERASE-RELATED"/>
    <property type="match status" value="1"/>
</dbReference>
<accession>A0A4R6LGC4</accession>
<dbReference type="EMBL" id="SNWX01000030">
    <property type="protein sequence ID" value="TDO78289.1"/>
    <property type="molecule type" value="Genomic_DNA"/>
</dbReference>
<reference evidence="2 3" key="1">
    <citation type="submission" date="2019-03" db="EMBL/GenBank/DDBJ databases">
        <title>Subsurface microbial communities from deep shales in Ohio and West Virginia, USA.</title>
        <authorList>
            <person name="Wrighton K."/>
        </authorList>
    </citation>
    <scope>NUCLEOTIDE SEQUENCE [LARGE SCALE GENOMIC DNA]</scope>
    <source>
        <strain evidence="2 3">MA284_T2</strain>
    </source>
</reference>
<evidence type="ECO:0000313" key="3">
    <source>
        <dbReference type="Proteomes" id="UP000295064"/>
    </source>
</evidence>
<evidence type="ECO:0000313" key="2">
    <source>
        <dbReference type="EMBL" id="TDO78289.1"/>
    </source>
</evidence>
<sequence>MENKDGIVYLEDGKLTIINPEGLGRYPRIIAGENVEIYIAGEKESKEVVVSQDAEDLIEFKIKKVKKSKNLTTEISEDKLKAYLIIEITPEQRLELKDTEAANQIKVETESKEKIFPKVNKDEIIELLNLHNISHGIKHDYLNQFLAQEGNLSGRHLIAEGRKAEKGKNAEIIKSEEYKKREENLFNVIDSIDKGEMICYKQKAVEGKAGINVFSERIPPPPVKDLKLSAGKNVQLTKAGLKAVALAGGQPKLLRRSSTVEVHIYKQYIIKGDVDKYTGHIKYDGDLLVKGDVKDYFNVDVGNDLKVQGNIANAEVKTRGNLYVNNNIIASELFIGNYLDREIVTALNKIIGSLENLKKAVEEILGEANKRKMDLNNFRTGRVLRLLIENKFPVLKKLILNVNDKINNSDQLKKYFKEITPYFNNMANIERITDERILYKFKDNLEEFIELNLDHNGVLNIYAGYIQNSEINIGGSVIINRLGCYNSTIRAKKSIIVKSKSGFLKGGSYQAEEIIFAQEAGSKLSKTYFRVGEQVFIKQALGTLVIKSDQDSKIIEAGTKNINFKVNDFGQLVAASNLPNINQYLLREEKV</sequence>
<dbReference type="InterPro" id="IPR046866">
    <property type="entry name" value="FapA_N"/>
</dbReference>
<protein>
    <recommendedName>
        <fullName evidence="1">Flagellar Assembly Protein A N-terminal region domain-containing protein</fullName>
    </recommendedName>
</protein>
<organism evidence="2 3">
    <name type="scientific">Halanaerobium saccharolyticum</name>
    <dbReference type="NCBI Taxonomy" id="43595"/>
    <lineage>
        <taxon>Bacteria</taxon>
        <taxon>Bacillati</taxon>
        <taxon>Bacillota</taxon>
        <taxon>Clostridia</taxon>
        <taxon>Halanaerobiales</taxon>
        <taxon>Halanaerobiaceae</taxon>
        <taxon>Halanaerobium</taxon>
    </lineage>
</organism>
<dbReference type="Pfam" id="PF20250">
    <property type="entry name" value="FapA_N"/>
    <property type="match status" value="1"/>
</dbReference>
<name>A0A4R6LGC4_9FIRM</name>
<gene>
    <name evidence="2" type="ORF">DFR79_13031</name>
</gene>
<evidence type="ECO:0000259" key="1">
    <source>
        <dbReference type="Pfam" id="PF20250"/>
    </source>
</evidence>
<dbReference type="InterPro" id="IPR046865">
    <property type="entry name" value="FapA_b_solenoid"/>
</dbReference>
<dbReference type="PANTHER" id="PTHR38032:SF1">
    <property type="entry name" value="RNA-BINDING PROTEIN KHPB N-TERMINAL DOMAIN-CONTAINING PROTEIN"/>
    <property type="match status" value="1"/>
</dbReference>